<keyword evidence="1" id="KW-0489">Methyltransferase</keyword>
<dbReference type="GO" id="GO:0008168">
    <property type="term" value="F:methyltransferase activity"/>
    <property type="evidence" value="ECO:0007669"/>
    <property type="project" value="UniProtKB-KW"/>
</dbReference>
<dbReference type="CDD" id="cd02440">
    <property type="entry name" value="AdoMet_MTases"/>
    <property type="match status" value="1"/>
</dbReference>
<reference evidence="2" key="1">
    <citation type="submission" date="2014-07" db="EMBL/GenBank/DDBJ databases">
        <title>Genome sequencing of plant-pathogenic Streptomyces species.</title>
        <authorList>
            <person name="Harrison J."/>
            <person name="Sapp M."/>
            <person name="Thwaites R."/>
            <person name="Studholme D.J."/>
        </authorList>
    </citation>
    <scope>NUCLEOTIDE SEQUENCE [LARGE SCALE GENOMIC DNA]</scope>
    <source>
        <strain evidence="2">NCPPB 4445</strain>
    </source>
</reference>
<dbReference type="Pfam" id="PF13489">
    <property type="entry name" value="Methyltransf_23"/>
    <property type="match status" value="1"/>
</dbReference>
<comment type="caution">
    <text evidence="1">The sequence shown here is derived from an EMBL/GenBank/DDBJ whole genome shotgun (WGS) entry which is preliminary data.</text>
</comment>
<sequence>MSEAKDERERRIAELRPRYQRDLADGTERFFAPRRADCPWCGGTSLRTWLRTTDLLQRKPGRFVLDRCGTCGHTFQNPQLTAEGLEFYYRDFYDGLGEKQLESLFDGKHTAYLGRARSMTAHDPAPKRWLDVGTGQGHFCAAVRDGLLPDTVFDGLDFTEGAEIAEREKRVERGFRGSFPELAGELSGRYDAVSMFHYLEHTADPDRELRAAGQVVRPGGHLLVEVPDAASRLSRVLGRWWLPWLQPQHLHFMPVANLRARLEELGFTVVSEEHAEPHAAVDLVAAVWLALGRVSPPENSPWLPRPPSALRRATRTAVFLAGIPALLAATALDRIAVRPLTRRWPVSNAYRLVARRE</sequence>
<dbReference type="AlphaFoldDB" id="A0A0L0JHV6"/>
<protein>
    <submittedName>
        <fullName evidence="1">Methyltransferase type 12</fullName>
    </submittedName>
</protein>
<dbReference type="Proteomes" id="UP000037151">
    <property type="component" value="Unassembled WGS sequence"/>
</dbReference>
<dbReference type="Gene3D" id="3.40.50.150">
    <property type="entry name" value="Vaccinia Virus protein VP39"/>
    <property type="match status" value="1"/>
</dbReference>
<dbReference type="EMBL" id="JPPY01000228">
    <property type="protein sequence ID" value="KND25292.1"/>
    <property type="molecule type" value="Genomic_DNA"/>
</dbReference>
<dbReference type="GO" id="GO:0032259">
    <property type="term" value="P:methylation"/>
    <property type="evidence" value="ECO:0007669"/>
    <property type="project" value="UniProtKB-KW"/>
</dbReference>
<name>A0A0L0JHV6_9ACTN</name>
<evidence type="ECO:0000313" key="2">
    <source>
        <dbReference type="Proteomes" id="UP000037151"/>
    </source>
</evidence>
<evidence type="ECO:0000313" key="1">
    <source>
        <dbReference type="EMBL" id="KND25292.1"/>
    </source>
</evidence>
<dbReference type="InterPro" id="IPR029063">
    <property type="entry name" value="SAM-dependent_MTases_sf"/>
</dbReference>
<dbReference type="SUPFAM" id="SSF53335">
    <property type="entry name" value="S-adenosyl-L-methionine-dependent methyltransferases"/>
    <property type="match status" value="1"/>
</dbReference>
<gene>
    <name evidence="1" type="ORF">IQ63_40890</name>
</gene>
<dbReference type="PATRIC" id="fig|42234.21.peg.8403"/>
<dbReference type="RefSeq" id="WP_199832102.1">
    <property type="nucleotide sequence ID" value="NZ_KQ257834.1"/>
</dbReference>
<keyword evidence="1" id="KW-0808">Transferase</keyword>
<organism evidence="1 2">
    <name type="scientific">Streptomyces acidiscabies</name>
    <dbReference type="NCBI Taxonomy" id="42234"/>
    <lineage>
        <taxon>Bacteria</taxon>
        <taxon>Bacillati</taxon>
        <taxon>Actinomycetota</taxon>
        <taxon>Actinomycetes</taxon>
        <taxon>Kitasatosporales</taxon>
        <taxon>Streptomycetaceae</taxon>
        <taxon>Streptomyces</taxon>
    </lineage>
</organism>
<accession>A0A0L0JHV6</accession>
<proteinExistence type="predicted"/>